<dbReference type="PRINTS" id="PR00420">
    <property type="entry name" value="RNGMNOXGNASE"/>
</dbReference>
<organism evidence="3 4">
    <name type="scientific">Cupriavidus basilensis</name>
    <dbReference type="NCBI Taxonomy" id="68895"/>
    <lineage>
        <taxon>Bacteria</taxon>
        <taxon>Pseudomonadati</taxon>
        <taxon>Pseudomonadota</taxon>
        <taxon>Betaproteobacteria</taxon>
        <taxon>Burkholderiales</taxon>
        <taxon>Burkholderiaceae</taxon>
        <taxon>Cupriavidus</taxon>
    </lineage>
</organism>
<dbReference type="AlphaFoldDB" id="A0A643FZV8"/>
<dbReference type="InterPro" id="IPR036188">
    <property type="entry name" value="FAD/NAD-bd_sf"/>
</dbReference>
<dbReference type="Proteomes" id="UP000397656">
    <property type="component" value="Chromosome 1"/>
</dbReference>
<proteinExistence type="predicted"/>
<keyword evidence="1" id="KW-0560">Oxidoreductase</keyword>
<dbReference type="GeneID" id="98400869"/>
<evidence type="ECO:0000259" key="2">
    <source>
        <dbReference type="Pfam" id="PF01494"/>
    </source>
</evidence>
<dbReference type="InterPro" id="IPR050631">
    <property type="entry name" value="PheA/TfdB_FAD_monoxygenase"/>
</dbReference>
<dbReference type="GO" id="GO:0071949">
    <property type="term" value="F:FAD binding"/>
    <property type="evidence" value="ECO:0007669"/>
    <property type="project" value="InterPro"/>
</dbReference>
<feature type="domain" description="FAD-binding" evidence="2">
    <location>
        <begin position="24"/>
        <end position="366"/>
    </location>
</feature>
<dbReference type="InterPro" id="IPR002938">
    <property type="entry name" value="FAD-bd"/>
</dbReference>
<accession>A0A643FZV8</accession>
<evidence type="ECO:0000256" key="1">
    <source>
        <dbReference type="ARBA" id="ARBA00023002"/>
    </source>
</evidence>
<dbReference type="Gene3D" id="3.50.50.60">
    <property type="entry name" value="FAD/NAD(P)-binding domain"/>
    <property type="match status" value="1"/>
</dbReference>
<reference evidence="3 4" key="1">
    <citation type="submission" date="2020-10" db="EMBL/GenBank/DDBJ databases">
        <title>Complete genome sequence of Cupriavidus basilensis CCUG 49340T.</title>
        <authorList>
            <person name="Salva-Serra F."/>
            <person name="Donoso R.A."/>
            <person name="Cho K.H."/>
            <person name="Yoo J.A."/>
            <person name="Lee K."/>
            <person name="Yoon S.-H."/>
            <person name="Perez-Pantoja D."/>
            <person name="Moore E.R.B."/>
        </authorList>
    </citation>
    <scope>NUCLEOTIDE SEQUENCE [LARGE SCALE GENOMIC DNA]</scope>
    <source>
        <strain evidence="4">CCUG 49340</strain>
    </source>
</reference>
<gene>
    <name evidence="3" type="ORF">F7R26_008120</name>
</gene>
<dbReference type="NCBIfam" id="NF006002">
    <property type="entry name" value="PRK08132.1"/>
    <property type="match status" value="1"/>
</dbReference>
<dbReference type="Gene3D" id="3.40.30.120">
    <property type="match status" value="1"/>
</dbReference>
<dbReference type="GO" id="GO:0019622">
    <property type="term" value="P:3-(3-hydroxy)phenylpropionate catabolic process"/>
    <property type="evidence" value="ECO:0007669"/>
    <property type="project" value="TreeGrafter"/>
</dbReference>
<evidence type="ECO:0000313" key="4">
    <source>
        <dbReference type="Proteomes" id="UP000397656"/>
    </source>
</evidence>
<protein>
    <submittedName>
        <fullName evidence="3">FAD-dependent oxidoreductase</fullName>
    </submittedName>
</protein>
<dbReference type="EMBL" id="CP062803">
    <property type="protein sequence ID" value="QOT77971.1"/>
    <property type="molecule type" value="Genomic_DNA"/>
</dbReference>
<sequence length="552" mass="59185">MYQREVHAASLPVLHPGGMDAPRQVVIAGGGPVGLAVALALARHGIPSVVLEADDGTCEGSRAICISRRSLEILDALGVAAPVLDKGLAWTGGRSYYRNEEVLHFTMPHEPGQAFAPMVNIQQYYIEQYLLDAIARYPDLIEIRWQNRVTAVTQDSNGVTLAVAAGDRAYTVRADWLVAADGGRSAVRDALGLSLRGMQYEGRYVIVDIAIDAPREVERLAWFDPPSNPGSTILLHQQPDQVWRIDYQVGEHEDAEQAVKPENVLPRVASHLKMMGVTAPWEPLWISIYNAKCLTLDSYVHGRALFAGDAAHLVPIFGVRGLNSGFDDAFNLAWKLALAVRGKASPGLLTSYSTERVAAARENMRFGAKSTEFMAPPSPAFALMREAVLGLSAAHAELRSLINPRQTSPAVFADSPIAVTDDPAFKAGPAPGATLPDMPLVGPHGTPASLVRCIGKGFTAFCFAGAGQDLDDAVPGLRQLCDSGLELDCHLIAGTAPAAGRLADPQDAVRRALDAVDGTLYLVRPDGYVSGRWRQARAGDVRNAIALAMQID</sequence>
<dbReference type="PANTHER" id="PTHR43476:SF3">
    <property type="entry name" value="FAD-BINDING MONOOXYGENASE"/>
    <property type="match status" value="1"/>
</dbReference>
<dbReference type="PANTHER" id="PTHR43476">
    <property type="entry name" value="3-(3-HYDROXY-PHENYL)PROPIONATE/3-HYDROXYCINNAMIC ACID HYDROXYLASE"/>
    <property type="match status" value="1"/>
</dbReference>
<dbReference type="GO" id="GO:0008688">
    <property type="term" value="F:3-(3-hydroxyphenyl)propionate hydroxylase activity"/>
    <property type="evidence" value="ECO:0007669"/>
    <property type="project" value="TreeGrafter"/>
</dbReference>
<dbReference type="Gene3D" id="3.30.70.2450">
    <property type="match status" value="1"/>
</dbReference>
<evidence type="ECO:0000313" key="3">
    <source>
        <dbReference type="EMBL" id="QOT77971.1"/>
    </source>
</evidence>
<dbReference type="SUPFAM" id="SSF51905">
    <property type="entry name" value="FAD/NAD(P)-binding domain"/>
    <property type="match status" value="1"/>
</dbReference>
<dbReference type="RefSeq" id="WP_150985797.1">
    <property type="nucleotide sequence ID" value="NZ_CP062803.1"/>
</dbReference>
<name>A0A643FZV8_9BURK</name>
<dbReference type="Pfam" id="PF01494">
    <property type="entry name" value="FAD_binding_3"/>
    <property type="match status" value="1"/>
</dbReference>